<gene>
    <name evidence="1" type="ORF">ROH8110_01951</name>
</gene>
<dbReference type="OrthoDB" id="256574at2"/>
<proteinExistence type="predicted"/>
<dbReference type="InterPro" id="IPR007729">
    <property type="entry name" value="DGOK"/>
</dbReference>
<reference evidence="1 2" key="1">
    <citation type="submission" date="2017-03" db="EMBL/GenBank/DDBJ databases">
        <authorList>
            <person name="Afonso C.L."/>
            <person name="Miller P.J."/>
            <person name="Scott M.A."/>
            <person name="Spackman E."/>
            <person name="Goraichik I."/>
            <person name="Dimitrov K.M."/>
            <person name="Suarez D.L."/>
            <person name="Swayne D.E."/>
        </authorList>
    </citation>
    <scope>NUCLEOTIDE SEQUENCE [LARGE SCALE GENOMIC DNA]</scope>
    <source>
        <strain evidence="1 2">CECT 8110</strain>
    </source>
</reference>
<organism evidence="1 2">
    <name type="scientific">Roseovarius halotolerans</name>
    <dbReference type="NCBI Taxonomy" id="505353"/>
    <lineage>
        <taxon>Bacteria</taxon>
        <taxon>Pseudomonadati</taxon>
        <taxon>Pseudomonadota</taxon>
        <taxon>Alphaproteobacteria</taxon>
        <taxon>Rhodobacterales</taxon>
        <taxon>Roseobacteraceae</taxon>
        <taxon>Roseovarius</taxon>
    </lineage>
</organism>
<keyword evidence="1" id="KW-0418">Kinase</keyword>
<protein>
    <submittedName>
        <fullName evidence="1">2-keto-3-deoxy-galactonokinase</fullName>
    </submittedName>
</protein>
<dbReference type="AlphaFoldDB" id="A0A1X6Z1F9"/>
<dbReference type="InterPro" id="IPR042257">
    <property type="entry name" value="DGOK_C"/>
</dbReference>
<evidence type="ECO:0000313" key="2">
    <source>
        <dbReference type="Proteomes" id="UP000193207"/>
    </source>
</evidence>
<evidence type="ECO:0000313" key="1">
    <source>
        <dbReference type="EMBL" id="SLN37595.1"/>
    </source>
</evidence>
<dbReference type="Pfam" id="PF05035">
    <property type="entry name" value="DGOK"/>
    <property type="match status" value="1"/>
</dbReference>
<name>A0A1X6Z1F9_9RHOB</name>
<accession>A0A1X6Z1F9</accession>
<dbReference type="Gene3D" id="3.30.420.310">
    <property type="entry name" value="2-keto-3-deoxy-galactonokinase, C-terminal domain"/>
    <property type="match status" value="2"/>
</dbReference>
<dbReference type="GO" id="GO:0008671">
    <property type="term" value="F:2-dehydro-3-deoxygalactonokinase activity"/>
    <property type="evidence" value="ECO:0007669"/>
    <property type="project" value="InterPro"/>
</dbReference>
<dbReference type="EMBL" id="FWFU01000002">
    <property type="protein sequence ID" value="SLN37595.1"/>
    <property type="molecule type" value="Genomic_DNA"/>
</dbReference>
<keyword evidence="2" id="KW-1185">Reference proteome</keyword>
<keyword evidence="1" id="KW-0808">Transferase</keyword>
<dbReference type="GO" id="GO:0034194">
    <property type="term" value="P:D-galactonate catabolic process"/>
    <property type="evidence" value="ECO:0007669"/>
    <property type="project" value="InterPro"/>
</dbReference>
<dbReference type="Proteomes" id="UP000193207">
    <property type="component" value="Unassembled WGS sequence"/>
</dbReference>
<dbReference type="RefSeq" id="WP_085817537.1">
    <property type="nucleotide sequence ID" value="NZ_FWFU01000002.1"/>
</dbReference>
<sequence length="243" mass="24729">MTDWIAIGRDGADISAHAMRGASLIKSTRAPDEAGALAALAFEAAQQVRIGDGAPDPLPAPVLPGAAGAALPGLVQKAPPDVIAARVRLWIAGLLARQPGWDGVVCALEDGINHWVQISAGEAVSAQSFLTPRLVSALGGTMPPAPDAIADSLSRPERLAAHLRAAEVSNRPDAISGHLIGVELAAARPYWLGQQVALIAPDGAAPGLDLALGDQGVPVELHSRESLLPEGLGALARAFGLNG</sequence>